<comment type="subcellular location">
    <subcellularLocation>
        <location evidence="2">Cell membrane</location>
        <topology evidence="2">Multi-pass membrane protein</topology>
    </subcellularLocation>
</comment>
<evidence type="ECO:0000256" key="5">
    <source>
        <dbReference type="ARBA" id="ARBA00022617"/>
    </source>
</evidence>
<dbReference type="InterPro" id="IPR011577">
    <property type="entry name" value="Cyt_b561_bac/Ni-Hgenase"/>
</dbReference>
<evidence type="ECO:0000256" key="10">
    <source>
        <dbReference type="ARBA" id="ARBA00023004"/>
    </source>
</evidence>
<evidence type="ECO:0000256" key="8">
    <source>
        <dbReference type="ARBA" id="ARBA00022982"/>
    </source>
</evidence>
<reference evidence="15 16" key="1">
    <citation type="submission" date="2019-07" db="EMBL/GenBank/DDBJ databases">
        <title>Draft genome for Aliikangiella sp. M105.</title>
        <authorList>
            <person name="Wang G."/>
        </authorList>
    </citation>
    <scope>NUCLEOTIDE SEQUENCE [LARGE SCALE GENOMIC DNA]</scope>
    <source>
        <strain evidence="15 16">M105</strain>
    </source>
</reference>
<dbReference type="InterPro" id="IPR016174">
    <property type="entry name" value="Di-haem_cyt_TM"/>
</dbReference>
<keyword evidence="11 13" id="KW-0472">Membrane</keyword>
<comment type="similarity">
    <text evidence="12">Belongs to the cytochrome b561 family.</text>
</comment>
<keyword evidence="8" id="KW-0249">Electron transport</keyword>
<proteinExistence type="inferred from homology"/>
<dbReference type="PANTHER" id="PTHR30529">
    <property type="entry name" value="CYTOCHROME B561"/>
    <property type="match status" value="1"/>
</dbReference>
<keyword evidence="5" id="KW-0349">Heme</keyword>
<keyword evidence="16" id="KW-1185">Reference proteome</keyword>
<keyword evidence="9 13" id="KW-1133">Transmembrane helix</keyword>
<evidence type="ECO:0000259" key="14">
    <source>
        <dbReference type="Pfam" id="PF01292"/>
    </source>
</evidence>
<dbReference type="SUPFAM" id="SSF81342">
    <property type="entry name" value="Transmembrane di-heme cytochromes"/>
    <property type="match status" value="1"/>
</dbReference>
<feature type="transmembrane region" description="Helical" evidence="13">
    <location>
        <begin position="54"/>
        <end position="73"/>
    </location>
</feature>
<dbReference type="GO" id="GO:0009055">
    <property type="term" value="F:electron transfer activity"/>
    <property type="evidence" value="ECO:0007669"/>
    <property type="project" value="InterPro"/>
</dbReference>
<evidence type="ECO:0000256" key="6">
    <source>
        <dbReference type="ARBA" id="ARBA00022692"/>
    </source>
</evidence>
<organism evidence="15 16">
    <name type="scientific">Aliikangiella coralliicola</name>
    <dbReference type="NCBI Taxonomy" id="2592383"/>
    <lineage>
        <taxon>Bacteria</taxon>
        <taxon>Pseudomonadati</taxon>
        <taxon>Pseudomonadota</taxon>
        <taxon>Gammaproteobacteria</taxon>
        <taxon>Oceanospirillales</taxon>
        <taxon>Pleioneaceae</taxon>
        <taxon>Aliikangiella</taxon>
    </lineage>
</organism>
<evidence type="ECO:0000313" key="16">
    <source>
        <dbReference type="Proteomes" id="UP000315439"/>
    </source>
</evidence>
<evidence type="ECO:0000256" key="2">
    <source>
        <dbReference type="ARBA" id="ARBA00004651"/>
    </source>
</evidence>
<dbReference type="GO" id="GO:0046872">
    <property type="term" value="F:metal ion binding"/>
    <property type="evidence" value="ECO:0007669"/>
    <property type="project" value="UniProtKB-KW"/>
</dbReference>
<dbReference type="RefSeq" id="WP_142892104.1">
    <property type="nucleotide sequence ID" value="NZ_ML660161.1"/>
</dbReference>
<dbReference type="PANTHER" id="PTHR30529:SF1">
    <property type="entry name" value="CYTOCHROME B561 HOMOLOG 2"/>
    <property type="match status" value="1"/>
</dbReference>
<evidence type="ECO:0000256" key="9">
    <source>
        <dbReference type="ARBA" id="ARBA00022989"/>
    </source>
</evidence>
<feature type="transmembrane region" description="Helical" evidence="13">
    <location>
        <begin position="94"/>
        <end position="113"/>
    </location>
</feature>
<evidence type="ECO:0000256" key="4">
    <source>
        <dbReference type="ARBA" id="ARBA00022475"/>
    </source>
</evidence>
<evidence type="ECO:0000256" key="3">
    <source>
        <dbReference type="ARBA" id="ARBA00022448"/>
    </source>
</evidence>
<keyword evidence="10" id="KW-0408">Iron</keyword>
<gene>
    <name evidence="15" type="ORF">FLL46_03750</name>
</gene>
<keyword evidence="6 13" id="KW-0812">Transmembrane</keyword>
<keyword evidence="4" id="KW-1003">Cell membrane</keyword>
<keyword evidence="3" id="KW-0813">Transport</keyword>
<comment type="cofactor">
    <cofactor evidence="1">
        <name>heme b</name>
        <dbReference type="ChEBI" id="CHEBI:60344"/>
    </cofactor>
</comment>
<feature type="transmembrane region" description="Helical" evidence="13">
    <location>
        <begin position="146"/>
        <end position="167"/>
    </location>
</feature>
<evidence type="ECO:0000313" key="15">
    <source>
        <dbReference type="EMBL" id="TQV89254.1"/>
    </source>
</evidence>
<dbReference type="Proteomes" id="UP000315439">
    <property type="component" value="Unassembled WGS sequence"/>
</dbReference>
<dbReference type="GO" id="GO:0020037">
    <property type="term" value="F:heme binding"/>
    <property type="evidence" value="ECO:0007669"/>
    <property type="project" value="TreeGrafter"/>
</dbReference>
<dbReference type="AlphaFoldDB" id="A0A545UIF8"/>
<accession>A0A545UIF8</accession>
<evidence type="ECO:0000256" key="13">
    <source>
        <dbReference type="SAM" id="Phobius"/>
    </source>
</evidence>
<comment type="caution">
    <text evidence="15">The sequence shown here is derived from an EMBL/GenBank/DDBJ whole genome shotgun (WGS) entry which is preliminary data.</text>
</comment>
<dbReference type="Pfam" id="PF01292">
    <property type="entry name" value="Ni_hydr_CYTB"/>
    <property type="match status" value="1"/>
</dbReference>
<evidence type="ECO:0000256" key="11">
    <source>
        <dbReference type="ARBA" id="ARBA00023136"/>
    </source>
</evidence>
<dbReference type="GO" id="GO:0022904">
    <property type="term" value="P:respiratory electron transport chain"/>
    <property type="evidence" value="ECO:0007669"/>
    <property type="project" value="InterPro"/>
</dbReference>
<feature type="domain" description="Cytochrome b561 bacterial/Ni-hydrogenase" evidence="14">
    <location>
        <begin position="9"/>
        <end position="178"/>
    </location>
</feature>
<keyword evidence="7" id="KW-0479">Metal-binding</keyword>
<dbReference type="EMBL" id="VIKS01000002">
    <property type="protein sequence ID" value="TQV89254.1"/>
    <property type="molecule type" value="Genomic_DNA"/>
</dbReference>
<dbReference type="GO" id="GO:0005886">
    <property type="term" value="C:plasma membrane"/>
    <property type="evidence" value="ECO:0007669"/>
    <property type="project" value="UniProtKB-SubCell"/>
</dbReference>
<protein>
    <submittedName>
        <fullName evidence="15">Cytochrome b</fullName>
    </submittedName>
</protein>
<name>A0A545UIF8_9GAMM</name>
<feature type="transmembrane region" description="Helical" evidence="13">
    <location>
        <begin position="16"/>
        <end position="34"/>
    </location>
</feature>
<sequence length="178" mass="20334">MLKNTPNSYGTLGKTFHWLSAVIVIGLFALGWWMVDLTYYSEWYQTAPFYHESFGILFAILLISRFIVILSQGKPEPIASQAMWEKRSATIAHNLLYLLMFILIITGFLISTADHRGINVFGLFEIPPLFDAFDNQEDIAGDIHEWSAYVLIAIAVIHTLGALKHHFIDKDETLKRML</sequence>
<dbReference type="OrthoDB" id="9793784at2"/>
<evidence type="ECO:0000256" key="12">
    <source>
        <dbReference type="ARBA" id="ARBA00037975"/>
    </source>
</evidence>
<dbReference type="Gene3D" id="1.20.950.20">
    <property type="entry name" value="Transmembrane di-heme cytochromes, Chain C"/>
    <property type="match status" value="1"/>
</dbReference>
<evidence type="ECO:0000256" key="7">
    <source>
        <dbReference type="ARBA" id="ARBA00022723"/>
    </source>
</evidence>
<dbReference type="InterPro" id="IPR052168">
    <property type="entry name" value="Cytochrome_b561_oxidase"/>
</dbReference>
<evidence type="ECO:0000256" key="1">
    <source>
        <dbReference type="ARBA" id="ARBA00001970"/>
    </source>
</evidence>